<dbReference type="EMBL" id="CP029822">
    <property type="protein sequence ID" value="AZS50221.1"/>
    <property type="molecule type" value="Genomic_DNA"/>
</dbReference>
<dbReference type="Proteomes" id="UP000273143">
    <property type="component" value="Chromosome"/>
</dbReference>
<keyword evidence="1" id="KW-0812">Transmembrane</keyword>
<evidence type="ECO:0000256" key="1">
    <source>
        <dbReference type="SAM" id="Phobius"/>
    </source>
</evidence>
<name>A0A3Q9JL50_9GAMM</name>
<keyword evidence="1" id="KW-1133">Transmembrane helix</keyword>
<gene>
    <name evidence="2" type="ORF">DM558_05275</name>
</gene>
<feature type="transmembrane region" description="Helical" evidence="1">
    <location>
        <begin position="9"/>
        <end position="27"/>
    </location>
</feature>
<dbReference type="RefSeq" id="WP_127162415.1">
    <property type="nucleotide sequence ID" value="NZ_CP029822.1"/>
</dbReference>
<evidence type="ECO:0000313" key="3">
    <source>
        <dbReference type="Proteomes" id="UP000273143"/>
    </source>
</evidence>
<sequence length="144" mass="16622">MPSRIKRTIYVLACLISWGSIFSFFFMSKDAPTPMLKEINNAGNLSKIHSKSIDVTDIIERYLPLGSSYNETIELLQQNGINSVVPVRRDELLNSKRVSGNEYMGYFSFSSRLTTSDRYLQIYLHFSENDELIDYKATYQQRGI</sequence>
<keyword evidence="1" id="KW-0472">Membrane</keyword>
<evidence type="ECO:0000313" key="2">
    <source>
        <dbReference type="EMBL" id="AZS50221.1"/>
    </source>
</evidence>
<protein>
    <submittedName>
        <fullName evidence="2">Uncharacterized protein</fullName>
    </submittedName>
</protein>
<reference evidence="3" key="1">
    <citation type="submission" date="2018-06" db="EMBL/GenBank/DDBJ databases">
        <title>Complete genome of Pseudomonas insecticola strain QZS01.</title>
        <authorList>
            <person name="Wang J."/>
            <person name="Su Q."/>
        </authorList>
    </citation>
    <scope>NUCLEOTIDE SEQUENCE [LARGE SCALE GENOMIC DNA]</scope>
    <source>
        <strain evidence="3">QZS01</strain>
    </source>
</reference>
<dbReference type="KEGG" id="emo:DM558_05275"/>
<organism evidence="2 3">
    <name type="scientific">Entomomonas moraniae</name>
    <dbReference type="NCBI Taxonomy" id="2213226"/>
    <lineage>
        <taxon>Bacteria</taxon>
        <taxon>Pseudomonadati</taxon>
        <taxon>Pseudomonadota</taxon>
        <taxon>Gammaproteobacteria</taxon>
        <taxon>Pseudomonadales</taxon>
        <taxon>Pseudomonadaceae</taxon>
        <taxon>Entomomonas</taxon>
    </lineage>
</organism>
<proteinExistence type="predicted"/>
<dbReference type="AlphaFoldDB" id="A0A3Q9JL50"/>
<accession>A0A3Q9JL50</accession>
<keyword evidence="3" id="KW-1185">Reference proteome</keyword>